<dbReference type="STRING" id="517418.Ctha_1215"/>
<proteinExistence type="predicted"/>
<evidence type="ECO:0000313" key="3">
    <source>
        <dbReference type="Proteomes" id="UP000001208"/>
    </source>
</evidence>
<feature type="coiled-coil region" evidence="1">
    <location>
        <begin position="41"/>
        <end position="71"/>
    </location>
</feature>
<evidence type="ECO:0000256" key="1">
    <source>
        <dbReference type="SAM" id="Coils"/>
    </source>
</evidence>
<keyword evidence="3" id="KW-1185">Reference proteome</keyword>
<dbReference type="AlphaFoldDB" id="B3QYY6"/>
<dbReference type="EMBL" id="CP001100">
    <property type="protein sequence ID" value="ACF13679.1"/>
    <property type="molecule type" value="Genomic_DNA"/>
</dbReference>
<dbReference type="Proteomes" id="UP000001208">
    <property type="component" value="Chromosome"/>
</dbReference>
<keyword evidence="1" id="KW-0175">Coiled coil</keyword>
<name>B3QYY6_CHLT3</name>
<organism evidence="2 3">
    <name type="scientific">Chloroherpeton thalassium (strain ATCC 35110 / GB-78)</name>
    <dbReference type="NCBI Taxonomy" id="517418"/>
    <lineage>
        <taxon>Bacteria</taxon>
        <taxon>Pseudomonadati</taxon>
        <taxon>Chlorobiota</taxon>
        <taxon>Chlorobiia</taxon>
        <taxon>Chlorobiales</taxon>
        <taxon>Chloroherpetonaceae</taxon>
        <taxon>Chloroherpeton</taxon>
    </lineage>
</organism>
<dbReference type="KEGG" id="cts:Ctha_1215"/>
<gene>
    <name evidence="2" type="ordered locus">Ctha_1215</name>
</gene>
<evidence type="ECO:0000313" key="2">
    <source>
        <dbReference type="EMBL" id="ACF13679.1"/>
    </source>
</evidence>
<reference evidence="2 3" key="1">
    <citation type="submission" date="2008-06" db="EMBL/GenBank/DDBJ databases">
        <title>Complete sequence of Chloroherpeton thalassium ATCC 35110.</title>
        <authorList>
            <consortium name="US DOE Joint Genome Institute"/>
            <person name="Lucas S."/>
            <person name="Copeland A."/>
            <person name="Lapidus A."/>
            <person name="Glavina del Rio T."/>
            <person name="Dalin E."/>
            <person name="Tice H."/>
            <person name="Bruce D."/>
            <person name="Goodwin L."/>
            <person name="Pitluck S."/>
            <person name="Schmutz J."/>
            <person name="Larimer F."/>
            <person name="Land M."/>
            <person name="Hauser L."/>
            <person name="Kyrpides N."/>
            <person name="Mikhailova N."/>
            <person name="Liu Z."/>
            <person name="Li T."/>
            <person name="Zhao F."/>
            <person name="Overmann J."/>
            <person name="Bryant D.A."/>
            <person name="Richardson P."/>
        </authorList>
    </citation>
    <scope>NUCLEOTIDE SEQUENCE [LARGE SCALE GENOMIC DNA]</scope>
    <source>
        <strain evidence="3">ATCC 35110 / GB-78</strain>
    </source>
</reference>
<accession>B3QYY6</accession>
<sequence>MKLYIVAILSIFGGMLITTGIAKINGVSAGAIYGYGQENPIRENEKLLAEINELKAKLEKDQLEMDTTLASLRAIIIDQEKKISKSKEFLNNISNNLAEGIKSENLQRAVAKELRKIADFLDNNYGLE</sequence>
<dbReference type="HOGENOM" id="CLU_1955712_0_0_10"/>
<protein>
    <submittedName>
        <fullName evidence="2">Uncharacterized protein</fullName>
    </submittedName>
</protein>